<reference evidence="1" key="2">
    <citation type="journal article" date="2015" name="Fish Shellfish Immunol.">
        <title>Early steps in the European eel (Anguilla anguilla)-Vibrio vulnificus interaction in the gills: Role of the RtxA13 toxin.</title>
        <authorList>
            <person name="Callol A."/>
            <person name="Pajuelo D."/>
            <person name="Ebbesson L."/>
            <person name="Teles M."/>
            <person name="MacKenzie S."/>
            <person name="Amaro C."/>
        </authorList>
    </citation>
    <scope>NUCLEOTIDE SEQUENCE</scope>
</reference>
<organism evidence="1">
    <name type="scientific">Anguilla anguilla</name>
    <name type="common">European freshwater eel</name>
    <name type="synonym">Muraena anguilla</name>
    <dbReference type="NCBI Taxonomy" id="7936"/>
    <lineage>
        <taxon>Eukaryota</taxon>
        <taxon>Metazoa</taxon>
        <taxon>Chordata</taxon>
        <taxon>Craniata</taxon>
        <taxon>Vertebrata</taxon>
        <taxon>Euteleostomi</taxon>
        <taxon>Actinopterygii</taxon>
        <taxon>Neopterygii</taxon>
        <taxon>Teleostei</taxon>
        <taxon>Anguilliformes</taxon>
        <taxon>Anguillidae</taxon>
        <taxon>Anguilla</taxon>
    </lineage>
</organism>
<reference evidence="1" key="1">
    <citation type="submission" date="2014-11" db="EMBL/GenBank/DDBJ databases">
        <authorList>
            <person name="Amaro Gonzalez C."/>
        </authorList>
    </citation>
    <scope>NUCLEOTIDE SEQUENCE</scope>
</reference>
<evidence type="ECO:0000313" key="1">
    <source>
        <dbReference type="EMBL" id="JAH67248.1"/>
    </source>
</evidence>
<name>A0A0E9UQP4_ANGAN</name>
<accession>A0A0E9UQP4</accession>
<sequence>MSYCKRVGQ</sequence>
<dbReference type="EMBL" id="GBXM01041329">
    <property type="protein sequence ID" value="JAH67248.1"/>
    <property type="molecule type" value="Transcribed_RNA"/>
</dbReference>
<proteinExistence type="predicted"/>
<protein>
    <submittedName>
        <fullName evidence="1">Uncharacterized protein</fullName>
    </submittedName>
</protein>